<evidence type="ECO:0000256" key="2">
    <source>
        <dbReference type="SAM" id="SignalP"/>
    </source>
</evidence>
<evidence type="ECO:0000313" key="3">
    <source>
        <dbReference type="EMBL" id="MBB4149334.1"/>
    </source>
</evidence>
<gene>
    <name evidence="3" type="ORF">GGQ90_003125</name>
</gene>
<dbReference type="Proteomes" id="UP000590524">
    <property type="component" value="Unassembled WGS sequence"/>
</dbReference>
<reference evidence="3 4" key="1">
    <citation type="submission" date="2020-08" db="EMBL/GenBank/DDBJ databases">
        <title>Genomic Encyclopedia of Type Strains, Phase IV (KMG-IV): sequencing the most valuable type-strain genomes for metagenomic binning, comparative biology and taxonomic classification.</title>
        <authorList>
            <person name="Goeker M."/>
        </authorList>
    </citation>
    <scope>NUCLEOTIDE SEQUENCE [LARGE SCALE GENOMIC DNA]</scope>
    <source>
        <strain evidence="3 4">DSM 19371</strain>
    </source>
</reference>
<comment type="caution">
    <text evidence="3">The sequence shown here is derived from an EMBL/GenBank/DDBJ whole genome shotgun (WGS) entry which is preliminary data.</text>
</comment>
<feature type="signal peptide" evidence="2">
    <location>
        <begin position="1"/>
        <end position="25"/>
    </location>
</feature>
<proteinExistence type="predicted"/>
<evidence type="ECO:0000256" key="1">
    <source>
        <dbReference type="SAM" id="MobiDB-lite"/>
    </source>
</evidence>
<feature type="chain" id="PRO_5031484219" description="Lytic transglycosylase" evidence="2">
    <location>
        <begin position="26"/>
        <end position="107"/>
    </location>
</feature>
<dbReference type="RefSeq" id="WP_188083055.1">
    <property type="nucleotide sequence ID" value="NZ_JACIEU010000012.1"/>
</dbReference>
<sequence>MPPVYRAGLLAAPLIACLGSAPSAAKDEAPQGTQVPALPSGTKAPPGTGGIMAPPGDAEEAIRSEFRTMEKRGTRDAYLLFVQRHPQHPLAQEASRRAAALARATPG</sequence>
<organism evidence="3 4">
    <name type="scientific">Sphingobium scionense</name>
    <dbReference type="NCBI Taxonomy" id="1404341"/>
    <lineage>
        <taxon>Bacteria</taxon>
        <taxon>Pseudomonadati</taxon>
        <taxon>Pseudomonadota</taxon>
        <taxon>Alphaproteobacteria</taxon>
        <taxon>Sphingomonadales</taxon>
        <taxon>Sphingomonadaceae</taxon>
        <taxon>Sphingobium</taxon>
    </lineage>
</organism>
<keyword evidence="2" id="KW-0732">Signal</keyword>
<dbReference type="EMBL" id="JACIEU010000012">
    <property type="protein sequence ID" value="MBB4149334.1"/>
    <property type="molecule type" value="Genomic_DNA"/>
</dbReference>
<keyword evidence="4" id="KW-1185">Reference proteome</keyword>
<evidence type="ECO:0008006" key="5">
    <source>
        <dbReference type="Google" id="ProtNLM"/>
    </source>
</evidence>
<evidence type="ECO:0000313" key="4">
    <source>
        <dbReference type="Proteomes" id="UP000590524"/>
    </source>
</evidence>
<protein>
    <recommendedName>
        <fullName evidence="5">Lytic transglycosylase</fullName>
    </recommendedName>
</protein>
<dbReference type="AlphaFoldDB" id="A0A7W6LRV1"/>
<accession>A0A7W6LRV1</accession>
<name>A0A7W6LRV1_9SPHN</name>
<feature type="region of interest" description="Disordered" evidence="1">
    <location>
        <begin position="23"/>
        <end position="56"/>
    </location>
</feature>